<proteinExistence type="predicted"/>
<reference evidence="1 2" key="1">
    <citation type="submission" date="2019-08" db="EMBL/GenBank/DDBJ databases">
        <title>In-depth cultivation of the pig gut microbiome towards novel bacterial diversity and tailored functional studies.</title>
        <authorList>
            <person name="Wylensek D."/>
            <person name="Hitch T.C.A."/>
            <person name="Clavel T."/>
        </authorList>
    </citation>
    <scope>NUCLEOTIDE SEQUENCE [LARGE SCALE GENOMIC DNA]</scope>
    <source>
        <strain evidence="1 2">MUC/MUC-530-WT-4D</strain>
    </source>
</reference>
<dbReference type="Gene3D" id="2.160.10.10">
    <property type="entry name" value="Hexapeptide repeat proteins"/>
    <property type="match status" value="1"/>
</dbReference>
<dbReference type="InterPro" id="IPR050179">
    <property type="entry name" value="Trans_hexapeptide_repeat"/>
</dbReference>
<evidence type="ECO:0000313" key="1">
    <source>
        <dbReference type="EMBL" id="MST73815.1"/>
    </source>
</evidence>
<protein>
    <submittedName>
        <fullName evidence="1">CatB-related O-acetyltransferase</fullName>
    </submittedName>
</protein>
<name>A0A6L5YN15_9FIRM</name>
<dbReference type="EMBL" id="VUNI01000002">
    <property type="protein sequence ID" value="MST73815.1"/>
    <property type="molecule type" value="Genomic_DNA"/>
</dbReference>
<dbReference type="GO" id="GO:0016740">
    <property type="term" value="F:transferase activity"/>
    <property type="evidence" value="ECO:0007669"/>
    <property type="project" value="UniProtKB-KW"/>
</dbReference>
<dbReference type="Proteomes" id="UP000474024">
    <property type="component" value="Unassembled WGS sequence"/>
</dbReference>
<dbReference type="PANTHER" id="PTHR43300:SF11">
    <property type="entry name" value="ACETYLTRANSFERASE RV3034C-RELATED"/>
    <property type="match status" value="1"/>
</dbReference>
<keyword evidence="2" id="KW-1185">Reference proteome</keyword>
<dbReference type="AlphaFoldDB" id="A0A6L5YN15"/>
<dbReference type="PANTHER" id="PTHR43300">
    <property type="entry name" value="ACETYLTRANSFERASE"/>
    <property type="match status" value="1"/>
</dbReference>
<dbReference type="Pfam" id="PF00132">
    <property type="entry name" value="Hexapep"/>
    <property type="match status" value="1"/>
</dbReference>
<dbReference type="InterPro" id="IPR001451">
    <property type="entry name" value="Hexapep"/>
</dbReference>
<comment type="caution">
    <text evidence="1">The sequence shown here is derived from an EMBL/GenBank/DDBJ whole genome shotgun (WGS) entry which is preliminary data.</text>
</comment>
<dbReference type="RefSeq" id="WP_154428333.1">
    <property type="nucleotide sequence ID" value="NZ_VUNI01000002.1"/>
</dbReference>
<organism evidence="1 2">
    <name type="scientific">Roseburia porci</name>
    <dbReference type="NCBI Taxonomy" id="2605790"/>
    <lineage>
        <taxon>Bacteria</taxon>
        <taxon>Bacillati</taxon>
        <taxon>Bacillota</taxon>
        <taxon>Clostridia</taxon>
        <taxon>Lachnospirales</taxon>
        <taxon>Lachnospiraceae</taxon>
        <taxon>Roseburia</taxon>
    </lineage>
</organism>
<accession>A0A6L5YN15</accession>
<dbReference type="SUPFAM" id="SSF51161">
    <property type="entry name" value="Trimeric LpxA-like enzymes"/>
    <property type="match status" value="1"/>
</dbReference>
<gene>
    <name evidence="1" type="ORF">FYJ75_02045</name>
</gene>
<evidence type="ECO:0000313" key="2">
    <source>
        <dbReference type="Proteomes" id="UP000474024"/>
    </source>
</evidence>
<keyword evidence="1" id="KW-0808">Transferase</keyword>
<sequence length="349" mass="40199">MVYTIAIAPYSVKKIENCLCQYQEYPKYKLFSIDKESYIVNATIENSDEGQIPVGRLIYNLQIGRYCSIAKDLYIIVGRGKNYHNVTMSAAKVFESLHKGYNDHGEHGSVIIQNDVWIGNKVTIMGGVIIHNGAVVAANSHVVKDVPPYAIVGGNPAKVIGYRFEKNIIQQLQKIQWWYWNEEKIKKYAEDFGEVEKFCKQFYLEADEQINKIKDLGCSDDKDRYLMLVDDDDNYSILSYVIDEFLACFKKDKNKELLLIVLNKEPQTDDMVMENIKKIQHIMEENNAFECTLSVEKVSFEEVKNYIPFIKHLIINRKTETVQLMCWAEVYGDNVEIISGVDTPIFGGY</sequence>
<dbReference type="InterPro" id="IPR011004">
    <property type="entry name" value="Trimer_LpxA-like_sf"/>
</dbReference>
<dbReference type="CDD" id="cd03349">
    <property type="entry name" value="LbH_XAT"/>
    <property type="match status" value="1"/>
</dbReference>